<comment type="subcellular location">
    <subcellularLocation>
        <location evidence="1">Endomembrane system</location>
        <topology evidence="1">Multi-pass membrane protein</topology>
    </subcellularLocation>
</comment>
<organism evidence="8 9">
    <name type="scientific">Thermodesulfobacterium geofontis</name>
    <dbReference type="NCBI Taxonomy" id="1295609"/>
    <lineage>
        <taxon>Bacteria</taxon>
        <taxon>Pseudomonadati</taxon>
        <taxon>Thermodesulfobacteriota</taxon>
        <taxon>Thermodesulfobacteria</taxon>
        <taxon>Thermodesulfobacteriales</taxon>
        <taxon>Thermodesulfobacteriaceae</taxon>
        <taxon>Thermodesulfobacterium</taxon>
    </lineage>
</organism>
<feature type="transmembrane region" description="Helical" evidence="7">
    <location>
        <begin position="40"/>
        <end position="59"/>
    </location>
</feature>
<comment type="similarity">
    <text evidence="2">Belongs to the nucleobase:cation symporter-2 (NCS2) (TC 2.A.40) family. Azg-like subfamily.</text>
</comment>
<keyword evidence="6 7" id="KW-0472">Membrane</keyword>
<evidence type="ECO:0000256" key="3">
    <source>
        <dbReference type="ARBA" id="ARBA00022448"/>
    </source>
</evidence>
<name>A0A2N7QGL6_9BACT</name>
<dbReference type="GO" id="GO:0012505">
    <property type="term" value="C:endomembrane system"/>
    <property type="evidence" value="ECO:0007669"/>
    <property type="project" value="UniProtKB-SubCell"/>
</dbReference>
<gene>
    <name evidence="8" type="ORF">C0169_00570</name>
</gene>
<evidence type="ECO:0008006" key="10">
    <source>
        <dbReference type="Google" id="ProtNLM"/>
    </source>
</evidence>
<evidence type="ECO:0000313" key="8">
    <source>
        <dbReference type="EMBL" id="PMP98114.1"/>
    </source>
</evidence>
<dbReference type="Proteomes" id="UP000235619">
    <property type="component" value="Unassembled WGS sequence"/>
</dbReference>
<protein>
    <recommendedName>
        <fullName evidence="10">Guanine permease</fullName>
    </recommendedName>
</protein>
<proteinExistence type="inferred from homology"/>
<reference evidence="8 9" key="1">
    <citation type="submission" date="2018-01" db="EMBL/GenBank/DDBJ databases">
        <title>Metagenomic assembled genomes from two thermal pools in the Uzon Caldera, Kamchatka, Russia.</title>
        <authorList>
            <person name="Wilkins L."/>
            <person name="Ettinger C."/>
        </authorList>
    </citation>
    <scope>NUCLEOTIDE SEQUENCE [LARGE SCALE GENOMIC DNA]</scope>
    <source>
        <strain evidence="8">ARK-04</strain>
    </source>
</reference>
<dbReference type="InterPro" id="IPR045018">
    <property type="entry name" value="Azg-like"/>
</dbReference>
<keyword evidence="5 7" id="KW-1133">Transmembrane helix</keyword>
<keyword evidence="3" id="KW-0813">Transport</keyword>
<evidence type="ECO:0000256" key="6">
    <source>
        <dbReference type="ARBA" id="ARBA00023136"/>
    </source>
</evidence>
<sequence>MHKTYLKTEFIAGFTTFITMAYALAVVPSILSVTGMLKKALFTSVVLVSMISTFIMGIYAKLPFALAPGIGLCVFFTCTVVLGMGYPWQTSLTAVFIEGLIFIFLPVTNLRIIVAKAIPDNLKKAISVGNNG</sequence>
<comment type="caution">
    <text evidence="8">The sequence shown here is derived from an EMBL/GenBank/DDBJ whole genome shotgun (WGS) entry which is preliminary data.</text>
</comment>
<feature type="transmembrane region" description="Helical" evidence="7">
    <location>
        <begin position="12"/>
        <end position="34"/>
    </location>
</feature>
<dbReference type="AlphaFoldDB" id="A0A2N7QGL6"/>
<feature type="transmembrane region" description="Helical" evidence="7">
    <location>
        <begin position="66"/>
        <end position="86"/>
    </location>
</feature>
<dbReference type="PANTHER" id="PTHR43337">
    <property type="entry name" value="XANTHINE/URACIL PERMEASE C887.17-RELATED"/>
    <property type="match status" value="1"/>
</dbReference>
<dbReference type="Pfam" id="PF00860">
    <property type="entry name" value="Xan_ur_permease"/>
    <property type="match status" value="1"/>
</dbReference>
<evidence type="ECO:0000256" key="1">
    <source>
        <dbReference type="ARBA" id="ARBA00004127"/>
    </source>
</evidence>
<dbReference type="EMBL" id="PNJD01000029">
    <property type="protein sequence ID" value="PMP98114.1"/>
    <property type="molecule type" value="Genomic_DNA"/>
</dbReference>
<dbReference type="InterPro" id="IPR006043">
    <property type="entry name" value="NCS2"/>
</dbReference>
<keyword evidence="4 7" id="KW-0812">Transmembrane</keyword>
<evidence type="ECO:0000313" key="9">
    <source>
        <dbReference type="Proteomes" id="UP000235619"/>
    </source>
</evidence>
<feature type="transmembrane region" description="Helical" evidence="7">
    <location>
        <begin position="92"/>
        <end position="114"/>
    </location>
</feature>
<dbReference type="GO" id="GO:0005345">
    <property type="term" value="F:purine nucleobase transmembrane transporter activity"/>
    <property type="evidence" value="ECO:0007669"/>
    <property type="project" value="TreeGrafter"/>
</dbReference>
<evidence type="ECO:0000256" key="5">
    <source>
        <dbReference type="ARBA" id="ARBA00022989"/>
    </source>
</evidence>
<evidence type="ECO:0000256" key="4">
    <source>
        <dbReference type="ARBA" id="ARBA00022692"/>
    </source>
</evidence>
<evidence type="ECO:0000256" key="7">
    <source>
        <dbReference type="SAM" id="Phobius"/>
    </source>
</evidence>
<accession>A0A2N7QGL6</accession>
<evidence type="ECO:0000256" key="2">
    <source>
        <dbReference type="ARBA" id="ARBA00005697"/>
    </source>
</evidence>
<dbReference type="GO" id="GO:0005886">
    <property type="term" value="C:plasma membrane"/>
    <property type="evidence" value="ECO:0007669"/>
    <property type="project" value="TreeGrafter"/>
</dbReference>
<dbReference type="PANTHER" id="PTHR43337:SF1">
    <property type="entry name" value="XANTHINE_URACIL PERMEASE C887.17-RELATED"/>
    <property type="match status" value="1"/>
</dbReference>